<dbReference type="PROSITE" id="PS51409">
    <property type="entry name" value="ARGINASE_2"/>
    <property type="match status" value="1"/>
</dbReference>
<evidence type="ECO:0000256" key="5">
    <source>
        <dbReference type="HAMAP-Rule" id="MF_00737"/>
    </source>
</evidence>
<feature type="binding site" evidence="5 7">
    <location>
        <position position="128"/>
    </location>
    <ligand>
        <name>Mn(2+)</name>
        <dbReference type="ChEBI" id="CHEBI:29035"/>
        <label>1</label>
    </ligand>
</feature>
<feature type="binding site" evidence="5">
    <location>
        <position position="156"/>
    </location>
    <ligand>
        <name>Mn(2+)</name>
        <dbReference type="ChEBI" id="CHEBI:29035"/>
        <label>2</label>
    </ligand>
</feature>
<keyword evidence="3 5" id="KW-0369">Histidine metabolism</keyword>
<keyword evidence="1 5" id="KW-0479">Metal-binding</keyword>
<feature type="binding site" evidence="5 7">
    <location>
        <position position="158"/>
    </location>
    <ligand>
        <name>Mn(2+)</name>
        <dbReference type="ChEBI" id="CHEBI:29035"/>
        <label>1</label>
    </ligand>
</feature>
<comment type="similarity">
    <text evidence="5 8">Belongs to the arginase family.</text>
</comment>
<dbReference type="EMBL" id="CP031769">
    <property type="protein sequence ID" value="AXR06491.1"/>
    <property type="molecule type" value="Genomic_DNA"/>
</dbReference>
<dbReference type="HAMAP" id="MF_00737">
    <property type="entry name" value="Formimidoylglutam"/>
    <property type="match status" value="1"/>
</dbReference>
<dbReference type="PANTHER" id="PTHR11358">
    <property type="entry name" value="ARGINASE/AGMATINASE"/>
    <property type="match status" value="1"/>
</dbReference>
<evidence type="ECO:0000256" key="8">
    <source>
        <dbReference type="PROSITE-ProRule" id="PRU00742"/>
    </source>
</evidence>
<dbReference type="Gene3D" id="3.40.800.10">
    <property type="entry name" value="Ureohydrolase domain"/>
    <property type="match status" value="1"/>
</dbReference>
<evidence type="ECO:0000256" key="7">
    <source>
        <dbReference type="PIRSR" id="PIRSR036979-1"/>
    </source>
</evidence>
<dbReference type="GO" id="GO:0033389">
    <property type="term" value="P:putrescine biosynthetic process from arginine, via agmatine"/>
    <property type="evidence" value="ECO:0007669"/>
    <property type="project" value="TreeGrafter"/>
</dbReference>
<dbReference type="PIRSF" id="PIRSF036979">
    <property type="entry name" value="Arginase"/>
    <property type="match status" value="1"/>
</dbReference>
<evidence type="ECO:0000256" key="2">
    <source>
        <dbReference type="ARBA" id="ARBA00022801"/>
    </source>
</evidence>
<dbReference type="EC" id="3.5.3.8" evidence="5 6"/>
<evidence type="ECO:0000256" key="1">
    <source>
        <dbReference type="ARBA" id="ARBA00022723"/>
    </source>
</evidence>
<comment type="cofactor">
    <cofactor evidence="5 7">
        <name>Mn(2+)</name>
        <dbReference type="ChEBI" id="CHEBI:29035"/>
    </cofactor>
    <text evidence="5 7">Binds 2 manganese ions per subunit.</text>
</comment>
<protein>
    <recommendedName>
        <fullName evidence="5 6">Formimidoylglutamase</fullName>
        <ecNumber evidence="5 6">3.5.3.8</ecNumber>
    </recommendedName>
    <alternativeName>
        <fullName evidence="5">Formiminoglutamase</fullName>
    </alternativeName>
    <alternativeName>
        <fullName evidence="5">Formiminoglutamate hydrolase</fullName>
    </alternativeName>
</protein>
<dbReference type="InterPro" id="IPR005923">
    <property type="entry name" value="HutG"/>
</dbReference>
<dbReference type="Pfam" id="PF00491">
    <property type="entry name" value="Arginase"/>
    <property type="match status" value="1"/>
</dbReference>
<gene>
    <name evidence="5 9" type="primary">hutG</name>
    <name evidence="9" type="ORF">D0Y50_09010</name>
</gene>
<dbReference type="CDD" id="cd09988">
    <property type="entry name" value="Formimidoylglutamase"/>
    <property type="match status" value="1"/>
</dbReference>
<dbReference type="GO" id="GO:0019557">
    <property type="term" value="P:L-histidine catabolic process to glutamate and formate"/>
    <property type="evidence" value="ECO:0007669"/>
    <property type="project" value="UniProtKB-UniPathway"/>
</dbReference>
<keyword evidence="4 5" id="KW-0464">Manganese</keyword>
<evidence type="ECO:0000256" key="4">
    <source>
        <dbReference type="ARBA" id="ARBA00023211"/>
    </source>
</evidence>
<evidence type="ECO:0000313" key="9">
    <source>
        <dbReference type="EMBL" id="AXR06491.1"/>
    </source>
</evidence>
<dbReference type="GO" id="GO:0019556">
    <property type="term" value="P:L-histidine catabolic process to glutamate and formamide"/>
    <property type="evidence" value="ECO:0007669"/>
    <property type="project" value="UniProtKB-UniRule"/>
</dbReference>
<feature type="binding site" evidence="5 7">
    <location>
        <position position="154"/>
    </location>
    <ligand>
        <name>Mn(2+)</name>
        <dbReference type="ChEBI" id="CHEBI:29035"/>
        <label>1</label>
    </ligand>
</feature>
<reference evidence="9 10" key="1">
    <citation type="submission" date="2018-08" db="EMBL/GenBank/DDBJ databases">
        <title>Salinimonas sediminis sp. nov., a piezophilic bacterium isolated from a deep-sea sediment sample from the New Britain Trench.</title>
        <authorList>
            <person name="Cao J."/>
        </authorList>
    </citation>
    <scope>NUCLEOTIDE SEQUENCE [LARGE SCALE GENOMIC DNA]</scope>
    <source>
        <strain evidence="9 10">N102</strain>
    </source>
</reference>
<proteinExistence type="inferred from homology"/>
<dbReference type="InterPro" id="IPR006035">
    <property type="entry name" value="Ureohydrolase"/>
</dbReference>
<keyword evidence="2 5" id="KW-0378">Hydrolase</keyword>
<feature type="binding site" evidence="5">
    <location>
        <position position="154"/>
    </location>
    <ligand>
        <name>Mn(2+)</name>
        <dbReference type="ChEBI" id="CHEBI:29035"/>
        <label>2</label>
    </ligand>
</feature>
<feature type="binding site" evidence="5 7">
    <location>
        <position position="243"/>
    </location>
    <ligand>
        <name>Mn(2+)</name>
        <dbReference type="ChEBI" id="CHEBI:29035"/>
        <label>1</label>
    </ligand>
</feature>
<feature type="binding site" evidence="7">
    <location>
        <position position="156"/>
    </location>
    <ligand>
        <name>Mn(2+)</name>
        <dbReference type="ChEBI" id="CHEBI:29035"/>
        <label>1</label>
    </ligand>
</feature>
<dbReference type="AlphaFoldDB" id="A0A346NLT4"/>
<dbReference type="NCBIfam" id="TIGR01227">
    <property type="entry name" value="hutG"/>
    <property type="match status" value="1"/>
</dbReference>
<organism evidence="9 10">
    <name type="scientific">Salinimonas sediminis</name>
    <dbReference type="NCBI Taxonomy" id="2303538"/>
    <lineage>
        <taxon>Bacteria</taxon>
        <taxon>Pseudomonadati</taxon>
        <taxon>Pseudomonadota</taxon>
        <taxon>Gammaproteobacteria</taxon>
        <taxon>Alteromonadales</taxon>
        <taxon>Alteromonadaceae</taxon>
        <taxon>Alteromonas/Salinimonas group</taxon>
        <taxon>Salinimonas</taxon>
    </lineage>
</organism>
<dbReference type="InterPro" id="IPR023696">
    <property type="entry name" value="Ureohydrolase_dom_sf"/>
</dbReference>
<dbReference type="RefSeq" id="WP_117316546.1">
    <property type="nucleotide sequence ID" value="NZ_CP031769.1"/>
</dbReference>
<accession>A0A346NLT4</accession>
<dbReference type="OrthoDB" id="9789727at2"/>
<evidence type="ECO:0000256" key="6">
    <source>
        <dbReference type="NCBIfam" id="TIGR01227"/>
    </source>
</evidence>
<keyword evidence="10" id="KW-1185">Reference proteome</keyword>
<feature type="binding site" evidence="5">
    <location>
        <position position="243"/>
    </location>
    <ligand>
        <name>Mn(2+)</name>
        <dbReference type="ChEBI" id="CHEBI:29035"/>
        <label>2</label>
    </ligand>
</feature>
<dbReference type="PANTHER" id="PTHR11358:SF35">
    <property type="entry name" value="FORMIMIDOYLGLUTAMASE"/>
    <property type="match status" value="1"/>
</dbReference>
<name>A0A346NLT4_9ALTE</name>
<comment type="function">
    <text evidence="5">Catalyzes the conversion of N-formimidoyl-L-glutamate to L-glutamate and formamide.</text>
</comment>
<dbReference type="Proteomes" id="UP000262073">
    <property type="component" value="Chromosome"/>
</dbReference>
<dbReference type="UniPathway" id="UPA00379">
    <property type="reaction ID" value="UER00552"/>
</dbReference>
<sequence length="329" mass="35763">MSVEQLWCGRTEDAAFNHARALLWHHVVRFSPPQTPASKDSPTKQLAVIGYPSDEGARLNQGRVGAAEGPTYLRKMLASVAWPWQAELYDCGNTPVYSDLPATQHHYQQKLAGLLRHSHAVLSLGGSHDIAVGSYLALAQHLPPKQTIGIINIDAHLDLRSPATGPSSGTPFRQIAQWCDTHQRAFHYVCLGVSRASNSSALFEFANHKQCTVISDTDFSFDTAKIAVAPMLRYIDNLYVTVCMDAFPGYAAPGVSAPAALGVDPIHVIKLLNWLGNAASSAGVSWQLADIAELNPRYDTDCRTARLAARLGFTLAQAMLSNTTPRVYT</sequence>
<dbReference type="GO" id="GO:0008783">
    <property type="term" value="F:agmatinase activity"/>
    <property type="evidence" value="ECO:0007669"/>
    <property type="project" value="TreeGrafter"/>
</dbReference>
<feature type="binding site" evidence="5">
    <location>
        <position position="245"/>
    </location>
    <ligand>
        <name>Mn(2+)</name>
        <dbReference type="ChEBI" id="CHEBI:29035"/>
        <label>2</label>
    </ligand>
</feature>
<comment type="pathway">
    <text evidence="5">Amino-acid degradation; L-histidine degradation into L-glutamate; L-glutamate from N-formimidoyl-L-glutamate (hydrolase route): step 1/1.</text>
</comment>
<comment type="catalytic activity">
    <reaction evidence="5">
        <text>N-formimidoyl-L-glutamate + H2O = formamide + L-glutamate</text>
        <dbReference type="Rhea" id="RHEA:22492"/>
        <dbReference type="ChEBI" id="CHEBI:15377"/>
        <dbReference type="ChEBI" id="CHEBI:16397"/>
        <dbReference type="ChEBI" id="CHEBI:29985"/>
        <dbReference type="ChEBI" id="CHEBI:58928"/>
        <dbReference type="EC" id="3.5.3.8"/>
    </reaction>
</comment>
<dbReference type="SUPFAM" id="SSF52768">
    <property type="entry name" value="Arginase/deacetylase"/>
    <property type="match status" value="1"/>
</dbReference>
<dbReference type="GO" id="GO:0030145">
    <property type="term" value="F:manganese ion binding"/>
    <property type="evidence" value="ECO:0007669"/>
    <property type="project" value="UniProtKB-UniRule"/>
</dbReference>
<evidence type="ECO:0000256" key="3">
    <source>
        <dbReference type="ARBA" id="ARBA00022808"/>
    </source>
</evidence>
<dbReference type="GO" id="GO:0050415">
    <property type="term" value="F:formimidoylglutamase activity"/>
    <property type="evidence" value="ECO:0007669"/>
    <property type="project" value="UniProtKB-UniRule"/>
</dbReference>
<evidence type="ECO:0000313" key="10">
    <source>
        <dbReference type="Proteomes" id="UP000262073"/>
    </source>
</evidence>
<dbReference type="KEGG" id="salm:D0Y50_09010"/>
<feature type="binding site" evidence="7">
    <location>
        <position position="245"/>
    </location>
    <ligand>
        <name>Mn(2+)</name>
        <dbReference type="ChEBI" id="CHEBI:29035"/>
        <label>1</label>
    </ligand>
</feature>